<dbReference type="RefSeq" id="WP_254978534.1">
    <property type="nucleotide sequence ID" value="NZ_JANDWZ010000061.1"/>
</dbReference>
<accession>A0AAW5IPE2</accession>
<evidence type="ECO:0000313" key="2">
    <source>
        <dbReference type="EMBL" id="MCP9565823.1"/>
    </source>
</evidence>
<dbReference type="Proteomes" id="UP001205531">
    <property type="component" value="Unassembled WGS sequence"/>
</dbReference>
<name>A0AAW5IPE2_9BACT</name>
<comment type="caution">
    <text evidence="1">The sequence shown here is derived from an EMBL/GenBank/DDBJ whole genome shotgun (WGS) entry which is preliminary data.</text>
</comment>
<proteinExistence type="predicted"/>
<dbReference type="AlphaFoldDB" id="A0AAW5IPE2"/>
<protein>
    <submittedName>
        <fullName evidence="1">DUF4248 domain-containing protein</fullName>
    </submittedName>
</protein>
<evidence type="ECO:0000313" key="3">
    <source>
        <dbReference type="Proteomes" id="UP001205531"/>
    </source>
</evidence>
<evidence type="ECO:0000313" key="1">
    <source>
        <dbReference type="EMBL" id="MCP9565299.1"/>
    </source>
</evidence>
<reference evidence="1" key="1">
    <citation type="submission" date="2022-07" db="EMBL/GenBank/DDBJ databases">
        <title>Prevotella copri.</title>
        <authorList>
            <person name="Yang C."/>
        </authorList>
    </citation>
    <scope>NUCLEOTIDE SEQUENCE</scope>
    <source>
        <strain evidence="1">HF2107</strain>
    </source>
</reference>
<dbReference type="EMBL" id="JANDWZ010000061">
    <property type="protein sequence ID" value="MCP9565823.1"/>
    <property type="molecule type" value="Genomic_DNA"/>
</dbReference>
<dbReference type="EMBL" id="JANDWZ010000031">
    <property type="protein sequence ID" value="MCP9565299.1"/>
    <property type="molecule type" value="Genomic_DNA"/>
</dbReference>
<dbReference type="InterPro" id="IPR025342">
    <property type="entry name" value="DUF4248"/>
</dbReference>
<organism evidence="1 3">
    <name type="scientific">Segatella copri</name>
    <dbReference type="NCBI Taxonomy" id="165179"/>
    <lineage>
        <taxon>Bacteria</taxon>
        <taxon>Pseudomonadati</taxon>
        <taxon>Bacteroidota</taxon>
        <taxon>Bacteroidia</taxon>
        <taxon>Bacteroidales</taxon>
        <taxon>Prevotellaceae</taxon>
        <taxon>Segatella</taxon>
    </lineage>
</organism>
<sequence length="42" mass="5095">MSWIKRCPPLWEGIRQLGYHQRCQYFSPKMVQLIYHFLGEPG</sequence>
<dbReference type="Pfam" id="PF14053">
    <property type="entry name" value="DUF4248"/>
    <property type="match status" value="1"/>
</dbReference>
<gene>
    <name evidence="1" type="ORF">NNC64_12205</name>
    <name evidence="2" type="ORF">NNC64_14985</name>
</gene>